<dbReference type="GO" id="GO:0005840">
    <property type="term" value="C:ribosome"/>
    <property type="evidence" value="ECO:0007669"/>
    <property type="project" value="UniProtKB-KW"/>
</dbReference>
<organism evidence="4">
    <name type="scientific">Gracilaria tenuistipitata</name>
    <name type="common">Red alga</name>
    <name type="synonym">Agarophyton tenuistipitatum</name>
    <dbReference type="NCBI Taxonomy" id="2510778"/>
    <lineage>
        <taxon>Eukaryota</taxon>
        <taxon>Rhodophyta</taxon>
        <taxon>Florideophyceae</taxon>
        <taxon>Rhodymeniophycidae</taxon>
        <taxon>Gracilariales</taxon>
        <taxon>Gracilariaceae</taxon>
        <taxon>Gracilaria</taxon>
    </lineage>
</organism>
<dbReference type="AlphaFoldDB" id="A0A345UBD2"/>
<reference evidence="4" key="1">
    <citation type="submission" date="2018-05" db="EMBL/GenBank/DDBJ databases">
        <title>Organellar genomes of Gracilariaceae.</title>
        <authorList>
            <person name="Iha C."/>
            <person name="Oliveira M.C."/>
        </authorList>
    </citation>
    <scope>NUCLEOTIDE SEQUENCE</scope>
</reference>
<dbReference type="InterPro" id="IPR036419">
    <property type="entry name" value="Ribosomal_S3_C_sf"/>
</dbReference>
<keyword evidence="4" id="KW-0496">Mitochondrion</keyword>
<evidence type="ECO:0000313" key="4">
    <source>
        <dbReference type="EMBL" id="AXI97768.1"/>
    </source>
</evidence>
<dbReference type="SUPFAM" id="SSF54821">
    <property type="entry name" value="Ribosomal protein S3 C-terminal domain"/>
    <property type="match status" value="1"/>
</dbReference>
<evidence type="ECO:0000256" key="1">
    <source>
        <dbReference type="ARBA" id="ARBA00010761"/>
    </source>
</evidence>
<comment type="similarity">
    <text evidence="1">Belongs to the universal ribosomal protein uS3 family.</text>
</comment>
<keyword evidence="3" id="KW-0687">Ribonucleoprotein</keyword>
<name>A0A345UBD2_GRATE</name>
<protein>
    <submittedName>
        <fullName evidence="4">Ribosomal protein S3</fullName>
    </submittedName>
</protein>
<evidence type="ECO:0000256" key="3">
    <source>
        <dbReference type="ARBA" id="ARBA00023274"/>
    </source>
</evidence>
<accession>A0A345UBD2</accession>
<proteinExistence type="inferred from homology"/>
<geneLocation type="mitochondrion" evidence="4"/>
<sequence>MTKKINPISLRLGLTQVWAITIQNYSKLNDSYVLSFLKHLQVDNIVTKILRSNRFLINDKEFWYFNNKLFLNIYYDEPIEYKLDNYLLLIRKLSKVISNWFSLKIYLRMYKKIDLVTTSNLISNYALYLFEQNKNPNKVLWQISQFLQRYLNYGKVVYSTKGIRSVYLKGFKIRLIGRFDNTKSQMAKSIQQSSGTLSLISLKNQVEFTQKNLYTKLGNCSLQIWLFYEIN</sequence>
<keyword evidence="2 4" id="KW-0689">Ribosomal protein</keyword>
<dbReference type="EMBL" id="MH396021">
    <property type="protein sequence ID" value="AXI97768.1"/>
    <property type="molecule type" value="Genomic_DNA"/>
</dbReference>
<evidence type="ECO:0000256" key="2">
    <source>
        <dbReference type="ARBA" id="ARBA00022980"/>
    </source>
</evidence>
<dbReference type="GO" id="GO:1990904">
    <property type="term" value="C:ribonucleoprotein complex"/>
    <property type="evidence" value="ECO:0007669"/>
    <property type="project" value="UniProtKB-KW"/>
</dbReference>
<gene>
    <name evidence="4" type="primary">rps3</name>
</gene>
<dbReference type="Gene3D" id="3.30.1140.32">
    <property type="entry name" value="Ribosomal protein S3, C-terminal domain"/>
    <property type="match status" value="1"/>
</dbReference>